<dbReference type="Gene3D" id="2.130.10.10">
    <property type="entry name" value="YVTN repeat-like/Quinoprotein amine dehydrogenase"/>
    <property type="match status" value="1"/>
</dbReference>
<dbReference type="GO" id="GO:0006006">
    <property type="term" value="P:glucose metabolic process"/>
    <property type="evidence" value="ECO:0007669"/>
    <property type="project" value="UniProtKB-KW"/>
</dbReference>
<dbReference type="InterPro" id="IPR011048">
    <property type="entry name" value="Haem_d1_sf"/>
</dbReference>
<dbReference type="InterPro" id="IPR050282">
    <property type="entry name" value="Cycloisomerase_2"/>
</dbReference>
<dbReference type="Pfam" id="PF10282">
    <property type="entry name" value="Lactonase"/>
    <property type="match status" value="1"/>
</dbReference>
<evidence type="ECO:0000313" key="3">
    <source>
        <dbReference type="EMBL" id="RZU39024.1"/>
    </source>
</evidence>
<name>A0A4Q7YPM7_9BACT</name>
<proteinExistence type="inferred from homology"/>
<comment type="caution">
    <text evidence="3">The sequence shown here is derived from an EMBL/GenBank/DDBJ whole genome shotgun (WGS) entry which is preliminary data.</text>
</comment>
<dbReference type="EMBL" id="SHKW01000001">
    <property type="protein sequence ID" value="RZU39024.1"/>
    <property type="molecule type" value="Genomic_DNA"/>
</dbReference>
<dbReference type="PROSITE" id="PS51318">
    <property type="entry name" value="TAT"/>
    <property type="match status" value="1"/>
</dbReference>
<dbReference type="GO" id="GO:0017057">
    <property type="term" value="F:6-phosphogluconolactonase activity"/>
    <property type="evidence" value="ECO:0007669"/>
    <property type="project" value="TreeGrafter"/>
</dbReference>
<keyword evidence="4" id="KW-1185">Reference proteome</keyword>
<dbReference type="OrthoDB" id="9790815at2"/>
<dbReference type="InterPro" id="IPR006311">
    <property type="entry name" value="TAT_signal"/>
</dbReference>
<accession>A0A4Q7YPM7</accession>
<organism evidence="3 4">
    <name type="scientific">Edaphobacter modestus</name>
    <dbReference type="NCBI Taxonomy" id="388466"/>
    <lineage>
        <taxon>Bacteria</taxon>
        <taxon>Pseudomonadati</taxon>
        <taxon>Acidobacteriota</taxon>
        <taxon>Terriglobia</taxon>
        <taxon>Terriglobales</taxon>
        <taxon>Acidobacteriaceae</taxon>
        <taxon>Edaphobacter</taxon>
    </lineage>
</organism>
<dbReference type="InterPro" id="IPR015943">
    <property type="entry name" value="WD40/YVTN_repeat-like_dom_sf"/>
</dbReference>
<dbReference type="SUPFAM" id="SSF51004">
    <property type="entry name" value="C-terminal (heme d1) domain of cytochrome cd1-nitrite reductase"/>
    <property type="match status" value="1"/>
</dbReference>
<gene>
    <name evidence="3" type="ORF">BDD14_0349</name>
</gene>
<protein>
    <submittedName>
        <fullName evidence="3">6-phosphogluconolactonase</fullName>
    </submittedName>
</protein>
<keyword evidence="2" id="KW-0119">Carbohydrate metabolism</keyword>
<dbReference type="PANTHER" id="PTHR30344:SF1">
    <property type="entry name" value="6-PHOSPHOGLUCONOLACTONASE"/>
    <property type="match status" value="1"/>
</dbReference>
<evidence type="ECO:0000256" key="2">
    <source>
        <dbReference type="ARBA" id="ARBA00022526"/>
    </source>
</evidence>
<evidence type="ECO:0000256" key="1">
    <source>
        <dbReference type="ARBA" id="ARBA00005564"/>
    </source>
</evidence>
<dbReference type="InterPro" id="IPR019405">
    <property type="entry name" value="Lactonase_7-beta_prop"/>
</dbReference>
<evidence type="ECO:0000313" key="4">
    <source>
        <dbReference type="Proteomes" id="UP000292958"/>
    </source>
</evidence>
<dbReference type="PANTHER" id="PTHR30344">
    <property type="entry name" value="6-PHOSPHOGLUCONOLACTONASE-RELATED"/>
    <property type="match status" value="1"/>
</dbReference>
<dbReference type="RefSeq" id="WP_130417300.1">
    <property type="nucleotide sequence ID" value="NZ_SHKW01000001.1"/>
</dbReference>
<keyword evidence="2" id="KW-0313">Glucose metabolism</keyword>
<comment type="similarity">
    <text evidence="1">Belongs to the cycloisomerase 2 family.</text>
</comment>
<dbReference type="Proteomes" id="UP000292958">
    <property type="component" value="Unassembled WGS sequence"/>
</dbReference>
<sequence length="384" mass="40887">MVRMSRRGFLQGSAAATLGAHPWASFAESAGSRSLFVGTQTTKGSKGIYAYSFNSATGELTQTGLAVDADSPTYLALSPDKRVLFAANELDEFEGKKSGAVSSFAVDRKAVKLTKINEVAAGGPGTCHVSVDHTGRCAFAANYGGGSAASFAVDKTGKLSDAVSFFQYSGHGPKPQQTGPRGHRVTVSPDNKYLFVNDLGLDEIHIYHLDASTAKLTPQDPPAWKAEPGSGPRALQFHRNGKWAYCVNEVSSSVNVLDWNAQKGVFTTAQLISTVADGHTGPSAPSEIAIDKAGRFVYVANRLDDFMVSFSISPTDGKLTLMERTSCGGKTPRHIALDPTEKWLLVANQATDNLSVFARDSKTGKLANEGKSFPISRPQCIVFL</sequence>
<reference evidence="3 4" key="1">
    <citation type="submission" date="2019-02" db="EMBL/GenBank/DDBJ databases">
        <title>Genomic Encyclopedia of Archaeal and Bacterial Type Strains, Phase II (KMG-II): from individual species to whole genera.</title>
        <authorList>
            <person name="Goeker M."/>
        </authorList>
    </citation>
    <scope>NUCLEOTIDE SEQUENCE [LARGE SCALE GENOMIC DNA]</scope>
    <source>
        <strain evidence="3 4">DSM 18101</strain>
    </source>
</reference>
<dbReference type="AlphaFoldDB" id="A0A4Q7YPM7"/>